<dbReference type="AlphaFoldDB" id="U5EBN7"/>
<dbReference type="RefSeq" id="WP_019049336.1">
    <property type="nucleotide sequence ID" value="NZ_BAFO02000020.1"/>
</dbReference>
<organism evidence="1 2">
    <name type="scientific">Nocardia asteroides NBRC 15531</name>
    <dbReference type="NCBI Taxonomy" id="1110697"/>
    <lineage>
        <taxon>Bacteria</taxon>
        <taxon>Bacillati</taxon>
        <taxon>Actinomycetota</taxon>
        <taxon>Actinomycetes</taxon>
        <taxon>Mycobacteriales</taxon>
        <taxon>Nocardiaceae</taxon>
        <taxon>Nocardia</taxon>
    </lineage>
</organism>
<accession>U5EBN7</accession>
<dbReference type="STRING" id="1824.SAMN05444423_1011136"/>
<dbReference type="Proteomes" id="UP000017048">
    <property type="component" value="Unassembled WGS sequence"/>
</dbReference>
<dbReference type="GeneID" id="91519822"/>
<reference evidence="1 2" key="1">
    <citation type="journal article" date="2014" name="BMC Genomics">
        <title>Genome based analysis of type-I polyketide synthase and nonribosomal peptide synthetase gene clusters in seven strains of five representative Nocardia species.</title>
        <authorList>
            <person name="Komaki H."/>
            <person name="Ichikawa N."/>
            <person name="Hosoyama A."/>
            <person name="Takahashi-Nakaguchi A."/>
            <person name="Matsuzawa T."/>
            <person name="Suzuki K."/>
            <person name="Fujita N."/>
            <person name="Gonoi T."/>
        </authorList>
    </citation>
    <scope>NUCLEOTIDE SEQUENCE [LARGE SCALE GENOMIC DNA]</scope>
    <source>
        <strain evidence="1 2">NBRC 15531</strain>
    </source>
</reference>
<proteinExistence type="predicted"/>
<dbReference type="OrthoDB" id="4328458at2"/>
<keyword evidence="2" id="KW-1185">Reference proteome</keyword>
<protein>
    <submittedName>
        <fullName evidence="1">Uncharacterized protein</fullName>
    </submittedName>
</protein>
<sequence>MRTVTRYRIGVAVALVVGVAVGGWLTAVLGSTNPDPPGRKSASHDVEHAETVLFESDRGFPTVRTVLRSPADVSQFAGRFSDAGEDLPQKIEKALSGRDFEAEALIALSWGAGCLPGDGAKLTSTGGADYSARLTGADDPPPECYAPWDILSVFALPKADVPPDTRLGGLRPDPPGPAELTHFTRIAAATARATEVSQPDQLAAFVSGLEPAAAADIRSASRRSAGDRSFAFVLTGCHNDGAYLVVSRERLRPVLTAAEPVVCVAPDFYVAVFTMAAESVPPTATIG</sequence>
<dbReference type="EMBL" id="BAFO02000020">
    <property type="protein sequence ID" value="GAD83831.1"/>
    <property type="molecule type" value="Genomic_DNA"/>
</dbReference>
<evidence type="ECO:0000313" key="2">
    <source>
        <dbReference type="Proteomes" id="UP000017048"/>
    </source>
</evidence>
<comment type="caution">
    <text evidence="1">The sequence shown here is derived from an EMBL/GenBank/DDBJ whole genome shotgun (WGS) entry which is preliminary data.</text>
</comment>
<name>U5EBN7_NOCAS</name>
<evidence type="ECO:0000313" key="1">
    <source>
        <dbReference type="EMBL" id="GAD83831.1"/>
    </source>
</evidence>
<gene>
    <name evidence="1" type="ORF">NCAST_20_04010</name>
</gene>